<name>A0ACB9HZ77_9ASTR</name>
<dbReference type="EMBL" id="CM042027">
    <property type="protein sequence ID" value="KAI3800626.1"/>
    <property type="molecule type" value="Genomic_DNA"/>
</dbReference>
<sequence length="110" mass="11503">MECSGTGEKGFVGSEVGCLLGVEEKQRRRGRGWHPRRINDSAAGRERKGCKSCTGGGGQGGGGRRMRLGRVECRGGVQRGRGGGGVNGGIGLVRVRFEIRDGMLVTVGCV</sequence>
<gene>
    <name evidence="1" type="ORF">L1987_28719</name>
</gene>
<evidence type="ECO:0000313" key="2">
    <source>
        <dbReference type="Proteomes" id="UP001056120"/>
    </source>
</evidence>
<keyword evidence="2" id="KW-1185">Reference proteome</keyword>
<accession>A0ACB9HZ77</accession>
<evidence type="ECO:0000313" key="1">
    <source>
        <dbReference type="EMBL" id="KAI3800626.1"/>
    </source>
</evidence>
<reference evidence="1 2" key="2">
    <citation type="journal article" date="2022" name="Mol. Ecol. Resour.">
        <title>The genomes of chicory, endive, great burdock and yacon provide insights into Asteraceae paleo-polyploidization history and plant inulin production.</title>
        <authorList>
            <person name="Fan W."/>
            <person name="Wang S."/>
            <person name="Wang H."/>
            <person name="Wang A."/>
            <person name="Jiang F."/>
            <person name="Liu H."/>
            <person name="Zhao H."/>
            <person name="Xu D."/>
            <person name="Zhang Y."/>
        </authorList>
    </citation>
    <scope>NUCLEOTIDE SEQUENCE [LARGE SCALE GENOMIC DNA]</scope>
    <source>
        <strain evidence="2">cv. Yunnan</strain>
        <tissue evidence="1">Leaves</tissue>
    </source>
</reference>
<reference evidence="2" key="1">
    <citation type="journal article" date="2022" name="Mol. Ecol. Resour.">
        <title>The genomes of chicory, endive, great burdock and yacon provide insights into Asteraceae palaeo-polyploidization history and plant inulin production.</title>
        <authorList>
            <person name="Fan W."/>
            <person name="Wang S."/>
            <person name="Wang H."/>
            <person name="Wang A."/>
            <person name="Jiang F."/>
            <person name="Liu H."/>
            <person name="Zhao H."/>
            <person name="Xu D."/>
            <person name="Zhang Y."/>
        </authorList>
    </citation>
    <scope>NUCLEOTIDE SEQUENCE [LARGE SCALE GENOMIC DNA]</scope>
    <source>
        <strain evidence="2">cv. Yunnan</strain>
    </source>
</reference>
<protein>
    <submittedName>
        <fullName evidence="1">Uncharacterized protein</fullName>
    </submittedName>
</protein>
<organism evidence="1 2">
    <name type="scientific">Smallanthus sonchifolius</name>
    <dbReference type="NCBI Taxonomy" id="185202"/>
    <lineage>
        <taxon>Eukaryota</taxon>
        <taxon>Viridiplantae</taxon>
        <taxon>Streptophyta</taxon>
        <taxon>Embryophyta</taxon>
        <taxon>Tracheophyta</taxon>
        <taxon>Spermatophyta</taxon>
        <taxon>Magnoliopsida</taxon>
        <taxon>eudicotyledons</taxon>
        <taxon>Gunneridae</taxon>
        <taxon>Pentapetalae</taxon>
        <taxon>asterids</taxon>
        <taxon>campanulids</taxon>
        <taxon>Asterales</taxon>
        <taxon>Asteraceae</taxon>
        <taxon>Asteroideae</taxon>
        <taxon>Heliantheae alliance</taxon>
        <taxon>Millerieae</taxon>
        <taxon>Smallanthus</taxon>
    </lineage>
</organism>
<proteinExistence type="predicted"/>
<comment type="caution">
    <text evidence="1">The sequence shown here is derived from an EMBL/GenBank/DDBJ whole genome shotgun (WGS) entry which is preliminary data.</text>
</comment>
<dbReference type="Proteomes" id="UP001056120">
    <property type="component" value="Linkage Group LG10"/>
</dbReference>